<sequence>MSYTRKIKNKVQLLIDDDTVTGYQIERATGIHAPTVHHLRAGKMKIENMKFKTVMLLFDYYTQIEKQRKKEAKLNEKD</sequence>
<protein>
    <submittedName>
        <fullName evidence="1">Uncharacterized protein</fullName>
    </submittedName>
</protein>
<evidence type="ECO:0000313" key="1">
    <source>
        <dbReference type="EMBL" id="TDL95514.1"/>
    </source>
</evidence>
<accession>A0A9Q8FPM1</accession>
<dbReference type="Proteomes" id="UP000295280">
    <property type="component" value="Unassembled WGS sequence"/>
</dbReference>
<dbReference type="EMBL" id="SCWD01000006">
    <property type="protein sequence ID" value="TDL95514.1"/>
    <property type="molecule type" value="Genomic_DNA"/>
</dbReference>
<comment type="caution">
    <text evidence="1">The sequence shown here is derived from an EMBL/GenBank/DDBJ whole genome shotgun (WGS) entry which is preliminary data.</text>
</comment>
<reference evidence="1 2" key="1">
    <citation type="submission" date="2019-01" db="EMBL/GenBank/DDBJ databases">
        <title>Draft genome sequences of the type strains of six Macrococcus species.</title>
        <authorList>
            <person name="Mazhar S."/>
            <person name="Altermann E."/>
            <person name="Hill C."/>
            <person name="Mcauliffe O."/>
        </authorList>
    </citation>
    <scope>NUCLEOTIDE SEQUENCE [LARGE SCALE GENOMIC DNA]</scope>
    <source>
        <strain evidence="1 2">ATCC 51828</strain>
    </source>
</reference>
<dbReference type="RefSeq" id="WP_133418362.1">
    <property type="nucleotide sequence ID" value="NZ_SCWD01000006.1"/>
</dbReference>
<proteinExistence type="predicted"/>
<keyword evidence="2" id="KW-1185">Reference proteome</keyword>
<organism evidence="1 2">
    <name type="scientific">Macrococcus carouselicus</name>
    <dbReference type="NCBI Taxonomy" id="69969"/>
    <lineage>
        <taxon>Bacteria</taxon>
        <taxon>Bacillati</taxon>
        <taxon>Bacillota</taxon>
        <taxon>Bacilli</taxon>
        <taxon>Bacillales</taxon>
        <taxon>Staphylococcaceae</taxon>
        <taxon>Macrococcus</taxon>
    </lineage>
</organism>
<gene>
    <name evidence="1" type="ORF">ERX40_10045</name>
</gene>
<dbReference type="AlphaFoldDB" id="A0A9Q8FPM1"/>
<name>A0A9Q8FPM1_9STAP</name>
<evidence type="ECO:0000313" key="2">
    <source>
        <dbReference type="Proteomes" id="UP000295280"/>
    </source>
</evidence>